<sequence>MWPVLALILWTFLVLLLVPVRRFRAAFAGRVAVSDFCQGESARVPSDVSLPNRVFMNLTEVPPLFYVVCVVYYVTATVGPLALGLAWLYVALRLAHSLIYLGYNHVVHRFAVFAASNFVVVAMVFELALSLPR</sequence>
<organism evidence="6 7">
    <name type="scientific">Zoogloea ramigera</name>
    <dbReference type="NCBI Taxonomy" id="350"/>
    <lineage>
        <taxon>Bacteria</taxon>
        <taxon>Pseudomonadati</taxon>
        <taxon>Pseudomonadota</taxon>
        <taxon>Betaproteobacteria</taxon>
        <taxon>Rhodocyclales</taxon>
        <taxon>Zoogloeaceae</taxon>
        <taxon>Zoogloea</taxon>
    </lineage>
</organism>
<feature type="transmembrane region" description="Helical" evidence="5">
    <location>
        <begin position="110"/>
        <end position="131"/>
    </location>
</feature>
<keyword evidence="4 5" id="KW-0472">Membrane</keyword>
<dbReference type="Pfam" id="PF01124">
    <property type="entry name" value="MAPEG"/>
    <property type="match status" value="1"/>
</dbReference>
<dbReference type="Gene3D" id="1.20.120.550">
    <property type="entry name" value="Membrane associated eicosanoid/glutathione metabolism-like domain"/>
    <property type="match status" value="1"/>
</dbReference>
<dbReference type="EMBL" id="BJNV01000004">
    <property type="protein sequence ID" value="GEC94217.1"/>
    <property type="molecule type" value="Genomic_DNA"/>
</dbReference>
<dbReference type="AlphaFoldDB" id="A0A4Y4CT68"/>
<keyword evidence="7" id="KW-1185">Reference proteome</keyword>
<comment type="subcellular location">
    <subcellularLocation>
        <location evidence="1">Membrane</location>
    </subcellularLocation>
</comment>
<dbReference type="InterPro" id="IPR001129">
    <property type="entry name" value="Membr-assoc_MAPEG"/>
</dbReference>
<gene>
    <name evidence="6" type="ORF">ZRA01_02900</name>
</gene>
<dbReference type="Proteomes" id="UP000318422">
    <property type="component" value="Unassembled WGS sequence"/>
</dbReference>
<dbReference type="GO" id="GO:0016020">
    <property type="term" value="C:membrane"/>
    <property type="evidence" value="ECO:0007669"/>
    <property type="project" value="UniProtKB-SubCell"/>
</dbReference>
<keyword evidence="3 5" id="KW-1133">Transmembrane helix</keyword>
<dbReference type="InterPro" id="IPR023352">
    <property type="entry name" value="MAPEG-like_dom_sf"/>
</dbReference>
<accession>A0A4Y4CT68</accession>
<proteinExistence type="predicted"/>
<comment type="caution">
    <text evidence="6">The sequence shown here is derived from an EMBL/GenBank/DDBJ whole genome shotgun (WGS) entry which is preliminary data.</text>
</comment>
<evidence type="ECO:0000313" key="6">
    <source>
        <dbReference type="EMBL" id="GEC94217.1"/>
    </source>
</evidence>
<evidence type="ECO:0000256" key="5">
    <source>
        <dbReference type="SAM" id="Phobius"/>
    </source>
</evidence>
<feature type="transmembrane region" description="Helical" evidence="5">
    <location>
        <begin position="64"/>
        <end position="90"/>
    </location>
</feature>
<evidence type="ECO:0000313" key="7">
    <source>
        <dbReference type="Proteomes" id="UP000318422"/>
    </source>
</evidence>
<evidence type="ECO:0000256" key="1">
    <source>
        <dbReference type="ARBA" id="ARBA00004370"/>
    </source>
</evidence>
<evidence type="ECO:0000256" key="3">
    <source>
        <dbReference type="ARBA" id="ARBA00022989"/>
    </source>
</evidence>
<evidence type="ECO:0000256" key="2">
    <source>
        <dbReference type="ARBA" id="ARBA00022692"/>
    </source>
</evidence>
<keyword evidence="2 5" id="KW-0812">Transmembrane</keyword>
<reference evidence="6 7" key="1">
    <citation type="submission" date="2019-06" db="EMBL/GenBank/DDBJ databases">
        <title>Whole genome shotgun sequence of Zoogloea ramigera NBRC 15342.</title>
        <authorList>
            <person name="Hosoyama A."/>
            <person name="Uohara A."/>
            <person name="Ohji S."/>
            <person name="Ichikawa N."/>
        </authorList>
    </citation>
    <scope>NUCLEOTIDE SEQUENCE [LARGE SCALE GENOMIC DNA]</scope>
    <source>
        <strain evidence="6 7">NBRC 15342</strain>
    </source>
</reference>
<protein>
    <submittedName>
        <fullName evidence="6">Membrane protein</fullName>
    </submittedName>
</protein>
<dbReference type="SUPFAM" id="SSF161084">
    <property type="entry name" value="MAPEG domain-like"/>
    <property type="match status" value="1"/>
</dbReference>
<name>A0A4Y4CT68_ZOORA</name>
<evidence type="ECO:0000256" key="4">
    <source>
        <dbReference type="ARBA" id="ARBA00023136"/>
    </source>
</evidence>